<evidence type="ECO:0000259" key="7">
    <source>
        <dbReference type="PROSITE" id="PS51371"/>
    </source>
</evidence>
<dbReference type="PANTHER" id="PTHR13780:SF35">
    <property type="entry name" value="LD22662P"/>
    <property type="match status" value="1"/>
</dbReference>
<dbReference type="GO" id="GO:0005634">
    <property type="term" value="C:nucleus"/>
    <property type="evidence" value="ECO:0007669"/>
    <property type="project" value="TreeGrafter"/>
</dbReference>
<dbReference type="Pfam" id="PF00571">
    <property type="entry name" value="CBS"/>
    <property type="match status" value="3"/>
</dbReference>
<organism evidence="8">
    <name type="scientific">Arion vulgaris</name>
    <dbReference type="NCBI Taxonomy" id="1028688"/>
    <lineage>
        <taxon>Eukaryota</taxon>
        <taxon>Metazoa</taxon>
        <taxon>Spiralia</taxon>
        <taxon>Lophotrochozoa</taxon>
        <taxon>Mollusca</taxon>
        <taxon>Gastropoda</taxon>
        <taxon>Heterobranchia</taxon>
        <taxon>Euthyneura</taxon>
        <taxon>Panpulmonata</taxon>
        <taxon>Eupulmonata</taxon>
        <taxon>Stylommatophora</taxon>
        <taxon>Helicina</taxon>
        <taxon>Arionoidea</taxon>
        <taxon>Arionidae</taxon>
        <taxon>Arion</taxon>
    </lineage>
</organism>
<dbReference type="InterPro" id="IPR000644">
    <property type="entry name" value="CBS_dom"/>
</dbReference>
<dbReference type="CDD" id="cd04641">
    <property type="entry name" value="CBS_euAMPK_gamma-like_repeat2"/>
    <property type="match status" value="1"/>
</dbReference>
<dbReference type="InterPro" id="IPR046342">
    <property type="entry name" value="CBS_dom_sf"/>
</dbReference>
<feature type="domain" description="CBS" evidence="7">
    <location>
        <begin position="488"/>
        <end position="545"/>
    </location>
</feature>
<dbReference type="GO" id="GO:0031588">
    <property type="term" value="C:nucleotide-activated protein kinase complex"/>
    <property type="evidence" value="ECO:0007669"/>
    <property type="project" value="TreeGrafter"/>
</dbReference>
<evidence type="ECO:0000256" key="1">
    <source>
        <dbReference type="ARBA" id="ARBA00006750"/>
    </source>
</evidence>
<dbReference type="SMART" id="SM00116">
    <property type="entry name" value="CBS"/>
    <property type="match status" value="4"/>
</dbReference>
<evidence type="ECO:0000256" key="3">
    <source>
        <dbReference type="ARBA" id="ARBA00023122"/>
    </source>
</evidence>
<feature type="region of interest" description="Disordered" evidence="6">
    <location>
        <begin position="1"/>
        <end position="94"/>
    </location>
</feature>
<dbReference type="AlphaFoldDB" id="A0A0B7A312"/>
<name>A0A0B7A312_9EUPU</name>
<dbReference type="SUPFAM" id="SSF54631">
    <property type="entry name" value="CBS-domain pair"/>
    <property type="match status" value="2"/>
</dbReference>
<evidence type="ECO:0000256" key="6">
    <source>
        <dbReference type="SAM" id="MobiDB-lite"/>
    </source>
</evidence>
<gene>
    <name evidence="8" type="primary">ORF90725</name>
</gene>
<evidence type="ECO:0000256" key="2">
    <source>
        <dbReference type="ARBA" id="ARBA00022737"/>
    </source>
</evidence>
<feature type="domain" description="CBS" evidence="7">
    <location>
        <begin position="414"/>
        <end position="474"/>
    </location>
</feature>
<comment type="subunit">
    <text evidence="4">AMPK is a heterotrimer of an alpha catalytic subunit (PRKAA1 or PRKAA2), a beta (PRKAB1 or PRKAB2) and a gamma non-catalytic subunits (PRKAG1, PRKAG2 or PRKAG3). Interacts with FNIP1 and FNIP2.</text>
</comment>
<feature type="compositionally biased region" description="Acidic residues" evidence="6">
    <location>
        <begin position="566"/>
        <end position="578"/>
    </location>
</feature>
<keyword evidence="2" id="KW-0677">Repeat</keyword>
<feature type="domain" description="CBS" evidence="7">
    <location>
        <begin position="340"/>
        <end position="399"/>
    </location>
</feature>
<sequence>MPLIGSDIAENMAESSDYGQSRTSSGSTALKSLISKSKGRNKSVDREDKKDKEKDKDKKKGFFEQFRPRSKSDVSGLKRPSKKQSLPTEQSMDEATLMINQTNYKSFGGSQETITPMGQILEGQMLNVPTEKRVRHISGPSAYRDGGFMSKFRARSNSESKPKSPKKTLQTEKGLSPPSSPRADRSGLSPLKFQAGEPRSAPPQIHQASMFNDPTHAIIYKADVNKLDPERVDIETLDDNQDLVYAKFMRTHTCYELLPTSGKLVIFDTQLNVKKAFFALIYNGVRAAPLWDNVKQDYVGMLTITDFIYILKRIYKAPDVRMDELEDHKIEKWRELVKEKQKPFISISPDASLFDAIKSLLENHVHRLPVIDSSTGNAIYIITHKRILRYLNLYKGLRQPPFMKSSLEKLGIGTYTNVITITPETPLITALNTLIENRISALPVVNSSGEVINLYAKFDVINLAADKSYNNLDITVGEALRNRQSGEQSETVCTCYLRDTLSSVMEKIIQAEVHRLVVVDDENHVKGIVSLSDLLDYLILRPVAEAEAASAAAPLKEETALVDQTPLEEQEPSEDQTPSEEQTPSEDKAPLETQASLAEQVSDIEPDLMVTETPPPESS</sequence>
<feature type="region of interest" description="Disordered" evidence="6">
    <location>
        <begin position="138"/>
        <end position="206"/>
    </location>
</feature>
<proteinExistence type="inferred from homology"/>
<dbReference type="GO" id="GO:0005737">
    <property type="term" value="C:cytoplasm"/>
    <property type="evidence" value="ECO:0007669"/>
    <property type="project" value="TreeGrafter"/>
</dbReference>
<dbReference type="GO" id="GO:0016208">
    <property type="term" value="F:AMP binding"/>
    <property type="evidence" value="ECO:0007669"/>
    <property type="project" value="TreeGrafter"/>
</dbReference>
<comment type="similarity">
    <text evidence="1">Belongs to the 5'-AMP-activated protein kinase gamma subunit family.</text>
</comment>
<dbReference type="InterPro" id="IPR050511">
    <property type="entry name" value="AMPK_gamma/SDS23_families"/>
</dbReference>
<evidence type="ECO:0000313" key="8">
    <source>
        <dbReference type="EMBL" id="CEK74360.1"/>
    </source>
</evidence>
<keyword evidence="3 5" id="KW-0129">CBS domain</keyword>
<dbReference type="CDD" id="cd04618">
    <property type="entry name" value="CBS_euAMPK_gamma-like_repeat1"/>
    <property type="match status" value="1"/>
</dbReference>
<evidence type="ECO:0000256" key="4">
    <source>
        <dbReference type="ARBA" id="ARBA00025878"/>
    </source>
</evidence>
<dbReference type="GO" id="GO:0019887">
    <property type="term" value="F:protein kinase regulator activity"/>
    <property type="evidence" value="ECO:0007669"/>
    <property type="project" value="TreeGrafter"/>
</dbReference>
<feature type="compositionally biased region" description="Basic and acidic residues" evidence="6">
    <location>
        <begin position="42"/>
        <end position="72"/>
    </location>
</feature>
<feature type="compositionally biased region" description="Polar residues" evidence="6">
    <location>
        <begin position="13"/>
        <end position="30"/>
    </location>
</feature>
<dbReference type="Gene3D" id="3.10.580.10">
    <property type="entry name" value="CBS-domain"/>
    <property type="match status" value="2"/>
</dbReference>
<dbReference type="PROSITE" id="PS51371">
    <property type="entry name" value="CBS"/>
    <property type="match status" value="4"/>
</dbReference>
<reference evidence="8" key="1">
    <citation type="submission" date="2014-12" db="EMBL/GenBank/DDBJ databases">
        <title>Insight into the proteome of Arion vulgaris.</title>
        <authorList>
            <person name="Aradska J."/>
            <person name="Bulat T."/>
            <person name="Smidak R."/>
            <person name="Sarate P."/>
            <person name="Gangsoo J."/>
            <person name="Sialana F."/>
            <person name="Bilban M."/>
            <person name="Lubec G."/>
        </authorList>
    </citation>
    <scope>NUCLEOTIDE SEQUENCE</scope>
    <source>
        <tissue evidence="8">Skin</tissue>
    </source>
</reference>
<dbReference type="GO" id="GO:0019901">
    <property type="term" value="F:protein kinase binding"/>
    <property type="evidence" value="ECO:0007669"/>
    <property type="project" value="TreeGrafter"/>
</dbReference>
<protein>
    <recommendedName>
        <fullName evidence="7">CBS domain-containing protein</fullName>
    </recommendedName>
</protein>
<dbReference type="EMBL" id="HACG01027495">
    <property type="protein sequence ID" value="CEK74360.1"/>
    <property type="molecule type" value="Transcribed_RNA"/>
</dbReference>
<feature type="region of interest" description="Disordered" evidence="6">
    <location>
        <begin position="549"/>
        <end position="619"/>
    </location>
</feature>
<feature type="domain" description="CBS" evidence="7">
    <location>
        <begin position="259"/>
        <end position="320"/>
    </location>
</feature>
<dbReference type="PANTHER" id="PTHR13780">
    <property type="entry name" value="AMP-ACTIVATED PROTEIN KINASE, GAMMA REGULATORY SUBUNIT"/>
    <property type="match status" value="1"/>
</dbReference>
<evidence type="ECO:0000256" key="5">
    <source>
        <dbReference type="PROSITE-ProRule" id="PRU00703"/>
    </source>
</evidence>
<accession>A0A0B7A312</accession>